<sequence>MSAHYVYRLYDPKTGALLHEGTPTELVAAGLFPDRDRLQSEYMRQKKTVKKPRIWRIEREKRPPAATKTLLREVWEYTAWDAAGNRMAKGTAAELVEQGFFDCTQMAANWARKGCCPARGIAKLTREKVRRSIVQRNAAGAKKLPKAEQHRAPASKPQKKAAKGVIPKLKDPDALQLDVHALCGYNAAARKRGLPELSYGVWAARGKPEIP</sequence>
<keyword evidence="2" id="KW-1185">Reference proteome</keyword>
<evidence type="ECO:0000313" key="2">
    <source>
        <dbReference type="Proteomes" id="UP000220959"/>
    </source>
</evidence>
<dbReference type="EMBL" id="NMTR01000021">
    <property type="protein sequence ID" value="PDX60579.1"/>
    <property type="molecule type" value="Genomic_DNA"/>
</dbReference>
<dbReference type="Proteomes" id="UP000220959">
    <property type="component" value="Unassembled WGS sequence"/>
</dbReference>
<accession>A0ACC9CXU2</accession>
<protein>
    <submittedName>
        <fullName evidence="1">Uncharacterized protein</fullName>
    </submittedName>
</protein>
<comment type="caution">
    <text evidence="1">The sequence shown here is derived from an EMBL/GenBank/DDBJ whole genome shotgun (WGS) entry which is preliminary data.</text>
</comment>
<proteinExistence type="predicted"/>
<gene>
    <name evidence="1" type="ORF">CGS49_11380</name>
</gene>
<organism evidence="1 2">
    <name type="scientific">Faecalibacterium langellae</name>
    <dbReference type="NCBI Taxonomy" id="3435293"/>
    <lineage>
        <taxon>Bacteria</taxon>
        <taxon>Bacillati</taxon>
        <taxon>Bacillota</taxon>
        <taxon>Clostridia</taxon>
        <taxon>Eubacteriales</taxon>
        <taxon>Oscillospiraceae</taxon>
        <taxon>Faecalibacterium</taxon>
    </lineage>
</organism>
<name>A0ACC9CXU2_9FIRM</name>
<reference evidence="1 2" key="1">
    <citation type="journal article" date="2017" name="Front. Microbiol.">
        <title>New Insights into the Diversity of the Genus Faecalibacterium.</title>
        <authorList>
            <person name="Benevides L."/>
            <person name="Burman S."/>
            <person name="Martin R."/>
            <person name="Robert V."/>
            <person name="Thomas M."/>
            <person name="Miquel S."/>
            <person name="Chain F."/>
            <person name="Sokol H."/>
            <person name="Bermudez-Humaran L.G."/>
            <person name="Morrison M."/>
            <person name="Langella P."/>
            <person name="Azevedo V.A."/>
            <person name="Chatel J.M."/>
            <person name="Soares S."/>
        </authorList>
    </citation>
    <scope>NUCLEOTIDE SEQUENCE [LARGE SCALE GENOMIC DNA]</scope>
    <source>
        <strain evidence="2">CNCM I-4541</strain>
    </source>
</reference>
<evidence type="ECO:0000313" key="1">
    <source>
        <dbReference type="EMBL" id="PDX60579.1"/>
    </source>
</evidence>